<evidence type="ECO:0000313" key="3">
    <source>
        <dbReference type="Proteomes" id="UP000182321"/>
    </source>
</evidence>
<protein>
    <submittedName>
        <fullName evidence="2">Uncharacterized protein</fullName>
    </submittedName>
</protein>
<keyword evidence="1" id="KW-1133">Transmembrane helix</keyword>
<evidence type="ECO:0000313" key="2">
    <source>
        <dbReference type="EMBL" id="SEK77370.1"/>
    </source>
</evidence>
<gene>
    <name evidence="2" type="ORF">SAMN02910377_01795</name>
</gene>
<feature type="transmembrane region" description="Helical" evidence="1">
    <location>
        <begin position="95"/>
        <end position="116"/>
    </location>
</feature>
<keyword evidence="1" id="KW-0472">Membrane</keyword>
<keyword evidence="3" id="KW-1185">Reference proteome</keyword>
<dbReference type="AlphaFoldDB" id="A0A1H7JTI9"/>
<reference evidence="3" key="1">
    <citation type="submission" date="2016-10" db="EMBL/GenBank/DDBJ databases">
        <authorList>
            <person name="Varghese N."/>
        </authorList>
    </citation>
    <scope>NUCLEOTIDE SEQUENCE [LARGE SCALE GENOMIC DNA]</scope>
    <source>
        <strain evidence="3">ACV-9</strain>
    </source>
</reference>
<dbReference type="RefSeq" id="WP_074791170.1">
    <property type="nucleotide sequence ID" value="NZ_FNZX01000010.1"/>
</dbReference>
<feature type="transmembrane region" description="Helical" evidence="1">
    <location>
        <begin position="12"/>
        <end position="37"/>
    </location>
</feature>
<organism evidence="2 3">
    <name type="scientific">Pseudobutyrivibrio ruminis</name>
    <dbReference type="NCBI Taxonomy" id="46206"/>
    <lineage>
        <taxon>Bacteria</taxon>
        <taxon>Bacillati</taxon>
        <taxon>Bacillota</taxon>
        <taxon>Clostridia</taxon>
        <taxon>Lachnospirales</taxon>
        <taxon>Lachnospiraceae</taxon>
        <taxon>Pseudobutyrivibrio</taxon>
    </lineage>
</organism>
<name>A0A1H7JTI9_9FIRM</name>
<keyword evidence="1" id="KW-0812">Transmembrane</keyword>
<accession>A0A1H7JTI9</accession>
<proteinExistence type="predicted"/>
<dbReference type="Proteomes" id="UP000182321">
    <property type="component" value="Unassembled WGS sequence"/>
</dbReference>
<evidence type="ECO:0000256" key="1">
    <source>
        <dbReference type="SAM" id="Phobius"/>
    </source>
</evidence>
<sequence length="137" mass="14700">MEKTKLGLPVGLFGAFAIAAVGFGGYVATALVVGYVLLMEENTWLKKAVVKAAATMVFFDFLIALVGIIPDAADWVVSLINTFGADIYGNFVSDIFNLVCRVLSICEDIIFIGLIFKALNQGTIAIPFVDGLVEKNM</sequence>
<feature type="transmembrane region" description="Helical" evidence="1">
    <location>
        <begin position="49"/>
        <end position="69"/>
    </location>
</feature>
<dbReference type="EMBL" id="FNZX01000010">
    <property type="protein sequence ID" value="SEK77370.1"/>
    <property type="molecule type" value="Genomic_DNA"/>
</dbReference>